<dbReference type="NCBIfam" id="TIGR04131">
    <property type="entry name" value="Bac_Flav_CTERM"/>
    <property type="match status" value="1"/>
</dbReference>
<keyword evidence="3" id="KW-1185">Reference proteome</keyword>
<dbReference type="InterPro" id="IPR044023">
    <property type="entry name" value="Ig_7"/>
</dbReference>
<sequence>MNKSTLLKNNIFSILFLLITVHLYAQVDSAPELFAEGNQVFCPGNAINIVTNFSITDSDDTTLPSFFVQISSGYQLNFDVLELTGNHPNIRSNWNDLEGKLTLTSSNTGSEMLLTDLENAVKNIQFKTSAINIEIKKSFSLAIDNANYLPSTDHFYEFVSAPRITWKSAKIAAENRTFYGRKGYLATLISQEEADFAGKQASGAGWIGGSDEETEGVWKWVTGPETGTIFWRGQISGTTPNFAFWNNGEPNDFRGNDAAGEDYAHITDPNVNNVIIGSWNDLPNAGGTNLYVPKGYIVEYGVPSDPPLSIVASTHIYIPQINTITEATVCESGIATISALSNEGQILWYESQTNGTPIFTGNDFTITVTDTTTFYATVSVNGCTSLERIPVKIIVNQRPNIISVENDLICSGTALLTAIASDGEINWYNSATSTTPIFTGENFRTPPLTTTTSYYVEANNFNCISSTRTEVVAEVDTTIPNFDIENENVALCKDIGSVTLKVINAQGTYTYIWKKDGAVFPENNSEISVTEAGDYTVKAFSEAGCESLEKSISVTNSEIATITKDDILIVDDSDNNSITIQIANLGTGNYEFTLDNEFGTYKDIGFFEGITVGIHTLFVKDKGGCGTQKYEFSILEYPKFFTPNNDGNNDFWHLKGYNKDFYTISDIYIYNRFGALLHKITKESKGWNGTFKGKLLPSNSYWFQTILTDKNGLAIKKTGSFSLIRK</sequence>
<dbReference type="PROSITE" id="PS50041">
    <property type="entry name" value="C_TYPE_LECTIN_2"/>
    <property type="match status" value="1"/>
</dbReference>
<accession>A0A5S3N360</accession>
<dbReference type="Pfam" id="PF13585">
    <property type="entry name" value="CHU_C"/>
    <property type="match status" value="1"/>
</dbReference>
<dbReference type="CDD" id="cd03603">
    <property type="entry name" value="CLECT_VCBS"/>
    <property type="match status" value="1"/>
</dbReference>
<comment type="caution">
    <text evidence="2">The sequence shown here is derived from an EMBL/GenBank/DDBJ whole genome shotgun (WGS) entry which is preliminary data.</text>
</comment>
<protein>
    <submittedName>
        <fullName evidence="2">T9SS type B sorting domain-containing protein</fullName>
    </submittedName>
</protein>
<dbReference type="InterPro" id="IPR013783">
    <property type="entry name" value="Ig-like_fold"/>
</dbReference>
<dbReference type="EMBL" id="VANR01000005">
    <property type="protein sequence ID" value="TMM29673.1"/>
    <property type="molecule type" value="Genomic_DNA"/>
</dbReference>
<feature type="domain" description="C-type lectin" evidence="1">
    <location>
        <begin position="151"/>
        <end position="281"/>
    </location>
</feature>
<reference evidence="2 3" key="1">
    <citation type="submission" date="2019-05" db="EMBL/GenBank/DDBJ databases">
        <title>Polaribacter aestuariivivens sp. nov., isolated from a tidal flat.</title>
        <authorList>
            <person name="Yoon J.-H."/>
        </authorList>
    </citation>
    <scope>NUCLEOTIDE SEQUENCE [LARGE SCALE GENOMIC DNA]</scope>
    <source>
        <strain evidence="2 3">DBTF-3</strain>
    </source>
</reference>
<proteinExistence type="predicted"/>
<dbReference type="SUPFAM" id="SSF56436">
    <property type="entry name" value="C-type lectin-like"/>
    <property type="match status" value="1"/>
</dbReference>
<dbReference type="InterPro" id="IPR026341">
    <property type="entry name" value="T9SS_type_B"/>
</dbReference>
<dbReference type="Gene3D" id="3.10.100.10">
    <property type="entry name" value="Mannose-Binding Protein A, subunit A"/>
    <property type="match status" value="1"/>
</dbReference>
<organism evidence="2 3">
    <name type="scientific">Polaribacter aestuariivivens</name>
    <dbReference type="NCBI Taxonomy" id="2304626"/>
    <lineage>
        <taxon>Bacteria</taxon>
        <taxon>Pseudomonadati</taxon>
        <taxon>Bacteroidota</taxon>
        <taxon>Flavobacteriia</taxon>
        <taxon>Flavobacteriales</taxon>
        <taxon>Flavobacteriaceae</taxon>
    </lineage>
</organism>
<dbReference type="InterPro" id="IPR016186">
    <property type="entry name" value="C-type_lectin-like/link_sf"/>
</dbReference>
<evidence type="ECO:0000259" key="1">
    <source>
        <dbReference type="PROSITE" id="PS50041"/>
    </source>
</evidence>
<dbReference type="RefSeq" id="WP_138536525.1">
    <property type="nucleotide sequence ID" value="NZ_VANR01000005.1"/>
</dbReference>
<gene>
    <name evidence="2" type="ORF">FDT66_11205</name>
</gene>
<evidence type="ECO:0000313" key="2">
    <source>
        <dbReference type="EMBL" id="TMM29673.1"/>
    </source>
</evidence>
<dbReference type="Proteomes" id="UP000307140">
    <property type="component" value="Unassembled WGS sequence"/>
</dbReference>
<evidence type="ECO:0000313" key="3">
    <source>
        <dbReference type="Proteomes" id="UP000307140"/>
    </source>
</evidence>
<dbReference type="InterPro" id="IPR034007">
    <property type="entry name" value="CTLD_bac"/>
</dbReference>
<dbReference type="OrthoDB" id="9765926at2"/>
<dbReference type="InterPro" id="IPR016187">
    <property type="entry name" value="CTDL_fold"/>
</dbReference>
<dbReference type="InterPro" id="IPR001304">
    <property type="entry name" value="C-type_lectin-like"/>
</dbReference>
<dbReference type="AlphaFoldDB" id="A0A5S3N360"/>
<dbReference type="Gene3D" id="2.60.40.10">
    <property type="entry name" value="Immunoglobulins"/>
    <property type="match status" value="1"/>
</dbReference>
<dbReference type="Pfam" id="PF19081">
    <property type="entry name" value="Ig_7"/>
    <property type="match status" value="2"/>
</dbReference>
<name>A0A5S3N360_9FLAO</name>